<evidence type="ECO:0000313" key="3">
    <source>
        <dbReference type="Proteomes" id="UP000199307"/>
    </source>
</evidence>
<dbReference type="Proteomes" id="UP000199307">
    <property type="component" value="Unassembled WGS sequence"/>
</dbReference>
<reference evidence="2 3" key="1">
    <citation type="submission" date="2016-10" db="EMBL/GenBank/DDBJ databases">
        <authorList>
            <person name="Varghese N."/>
            <person name="Submissions S."/>
        </authorList>
    </citation>
    <scope>NUCLEOTIDE SEQUENCE [LARGE SCALE GENOMIC DNA]</scope>
    <source>
        <strain evidence="2 3">CGMCC 1.6859</strain>
    </source>
</reference>
<keyword evidence="1" id="KW-0175">Coiled coil</keyword>
<proteinExistence type="predicted"/>
<feature type="coiled-coil region" evidence="1">
    <location>
        <begin position="257"/>
        <end position="298"/>
    </location>
</feature>
<protein>
    <submittedName>
        <fullName evidence="2">Uncharacterized protein</fullName>
    </submittedName>
</protein>
<dbReference type="EMBL" id="FMVC01000005">
    <property type="protein sequence ID" value="SCY78323.1"/>
    <property type="molecule type" value="Genomic_DNA"/>
</dbReference>
<name>A0ABY0LY70_9FLAO</name>
<dbReference type="Gene3D" id="1.20.5.490">
    <property type="entry name" value="Single helix bin"/>
    <property type="match status" value="1"/>
</dbReference>
<comment type="caution">
    <text evidence="2">The sequence shown here is derived from an EMBL/GenBank/DDBJ whole genome shotgun (WGS) entry which is preliminary data.</text>
</comment>
<organism evidence="2 3">
    <name type="scientific">Flavobacterium anhuiense</name>
    <dbReference type="NCBI Taxonomy" id="459526"/>
    <lineage>
        <taxon>Bacteria</taxon>
        <taxon>Pseudomonadati</taxon>
        <taxon>Bacteroidota</taxon>
        <taxon>Flavobacteriia</taxon>
        <taxon>Flavobacteriales</taxon>
        <taxon>Flavobacteriaceae</taxon>
        <taxon>Flavobacterium</taxon>
    </lineage>
</organism>
<evidence type="ECO:0000313" key="2">
    <source>
        <dbReference type="EMBL" id="SCY78323.1"/>
    </source>
</evidence>
<dbReference type="RefSeq" id="WP_091134187.1">
    <property type="nucleotide sequence ID" value="NZ_FMVC01000005.1"/>
</dbReference>
<sequence length="298" mass="33900">MTPVGWEHNILFNATTRYTVTRTGPVVDLPTLFDGGMMPYYTSTPISASNPVVILIEGLPEAHTQTGTWVGWTTRYWPANRFKIEGYDNGWVTVVDYSSTDYVGFNFSTQVPVPGTYRKLRFTFYNAENNGNLGLSELFFIHPEATHPYAGLLSYAATNWKDNGSNLIYNLGNVGIGVSSPQNKLDVNGTIHSKEVKVNMENWSDFVFKEEYKLPTIAEVERHIKEKGHLENIPSEEEVLKNGINLGEMNVKLLQKIEELTLYVIDLNKKVNDLEIKNDKLKEQNSFLSKEINNLRRR</sequence>
<gene>
    <name evidence="2" type="ORF">SAMN02927916_3365</name>
</gene>
<accession>A0ABY0LY70</accession>
<keyword evidence="3" id="KW-1185">Reference proteome</keyword>
<evidence type="ECO:0000256" key="1">
    <source>
        <dbReference type="SAM" id="Coils"/>
    </source>
</evidence>